<evidence type="ECO:0000313" key="2">
    <source>
        <dbReference type="EMBL" id="KAK8580124.1"/>
    </source>
</evidence>
<gene>
    <name evidence="2" type="ORF">V6N12_070408</name>
</gene>
<feature type="compositionally biased region" description="Polar residues" evidence="1">
    <location>
        <begin position="97"/>
        <end position="114"/>
    </location>
</feature>
<organism evidence="2 3">
    <name type="scientific">Hibiscus sabdariffa</name>
    <name type="common">roselle</name>
    <dbReference type="NCBI Taxonomy" id="183260"/>
    <lineage>
        <taxon>Eukaryota</taxon>
        <taxon>Viridiplantae</taxon>
        <taxon>Streptophyta</taxon>
        <taxon>Embryophyta</taxon>
        <taxon>Tracheophyta</taxon>
        <taxon>Spermatophyta</taxon>
        <taxon>Magnoliopsida</taxon>
        <taxon>eudicotyledons</taxon>
        <taxon>Gunneridae</taxon>
        <taxon>Pentapetalae</taxon>
        <taxon>rosids</taxon>
        <taxon>malvids</taxon>
        <taxon>Malvales</taxon>
        <taxon>Malvaceae</taxon>
        <taxon>Malvoideae</taxon>
        <taxon>Hibiscus</taxon>
    </lineage>
</organism>
<reference evidence="2 3" key="1">
    <citation type="journal article" date="2024" name="G3 (Bethesda)">
        <title>Genome assembly of Hibiscus sabdariffa L. provides insights into metabolisms of medicinal natural products.</title>
        <authorList>
            <person name="Kim T."/>
        </authorList>
    </citation>
    <scope>NUCLEOTIDE SEQUENCE [LARGE SCALE GENOMIC DNA]</scope>
    <source>
        <strain evidence="2">TK-2024</strain>
        <tissue evidence="2">Old leaves</tissue>
    </source>
</reference>
<comment type="caution">
    <text evidence="2">The sequence shown here is derived from an EMBL/GenBank/DDBJ whole genome shotgun (WGS) entry which is preliminary data.</text>
</comment>
<proteinExistence type="predicted"/>
<evidence type="ECO:0000313" key="3">
    <source>
        <dbReference type="Proteomes" id="UP001472677"/>
    </source>
</evidence>
<evidence type="ECO:0000256" key="1">
    <source>
        <dbReference type="SAM" id="MobiDB-lite"/>
    </source>
</evidence>
<name>A0ABR2FGR0_9ROSI</name>
<keyword evidence="3" id="KW-1185">Reference proteome</keyword>
<sequence>MNCIITEHIMLISVHVYGTYFSVDNVFESQQLSWKRHIYLGLAGWLQKACAFLSGWKSNGNAGHKESKHFCKVKILMMLRMGGEFDAAESYSREPGSCSSIPTPPASKSNQTWR</sequence>
<dbReference type="Proteomes" id="UP001472677">
    <property type="component" value="Unassembled WGS sequence"/>
</dbReference>
<dbReference type="EMBL" id="JBBPBM010000006">
    <property type="protein sequence ID" value="KAK8580124.1"/>
    <property type="molecule type" value="Genomic_DNA"/>
</dbReference>
<feature type="region of interest" description="Disordered" evidence="1">
    <location>
        <begin position="89"/>
        <end position="114"/>
    </location>
</feature>
<accession>A0ABR2FGR0</accession>
<protein>
    <submittedName>
        <fullName evidence="2">Uncharacterized protein</fullName>
    </submittedName>
</protein>